<feature type="domain" description="Cadherin" evidence="5">
    <location>
        <begin position="2997"/>
        <end position="3114"/>
    </location>
</feature>
<feature type="domain" description="Cadherin" evidence="5">
    <location>
        <begin position="2895"/>
        <end position="3012"/>
    </location>
</feature>
<keyword evidence="4" id="KW-0732">Signal</keyword>
<feature type="region of interest" description="Disordered" evidence="3">
    <location>
        <begin position="3714"/>
        <end position="3747"/>
    </location>
</feature>
<organism evidence="6 7">
    <name type="scientific">Tenacibaculum maritimum NCIMB 2154</name>
    <dbReference type="NCBI Taxonomy" id="1349785"/>
    <lineage>
        <taxon>Bacteria</taxon>
        <taxon>Pseudomonadati</taxon>
        <taxon>Bacteroidota</taxon>
        <taxon>Flavobacteriia</taxon>
        <taxon>Flavobacteriales</taxon>
        <taxon>Flavobacteriaceae</taxon>
        <taxon>Tenacibaculum</taxon>
    </lineage>
</organism>
<feature type="domain" description="Cadherin" evidence="5">
    <location>
        <begin position="1775"/>
        <end position="1892"/>
    </location>
</feature>
<dbReference type="CDD" id="cd11304">
    <property type="entry name" value="Cadherin_repeat"/>
    <property type="match status" value="29"/>
</dbReference>
<evidence type="ECO:0000256" key="4">
    <source>
        <dbReference type="SAM" id="SignalP"/>
    </source>
</evidence>
<dbReference type="InterPro" id="IPR026341">
    <property type="entry name" value="T9SS_type_B"/>
</dbReference>
<feature type="domain" description="Cadherin" evidence="5">
    <location>
        <begin position="1979"/>
        <end position="2096"/>
    </location>
</feature>
<feature type="domain" description="Cadherin" evidence="5">
    <location>
        <begin position="3099"/>
        <end position="3204"/>
    </location>
</feature>
<keyword evidence="2" id="KW-0472">Membrane</keyword>
<dbReference type="NCBIfam" id="TIGR04131">
    <property type="entry name" value="Bac_Flav_CTERM"/>
    <property type="match status" value="1"/>
</dbReference>
<dbReference type="Pfam" id="PF17963">
    <property type="entry name" value="Big_9"/>
    <property type="match status" value="6"/>
</dbReference>
<feature type="domain" description="Cadherin" evidence="5">
    <location>
        <begin position="962"/>
        <end position="1079"/>
    </location>
</feature>
<feature type="domain" description="Cadherin" evidence="5">
    <location>
        <begin position="2487"/>
        <end position="2604"/>
    </location>
</feature>
<feature type="domain" description="Cadherin" evidence="5">
    <location>
        <begin position="353"/>
        <end position="469"/>
    </location>
</feature>
<proteinExistence type="predicted"/>
<dbReference type="GO" id="GO:0005886">
    <property type="term" value="C:plasma membrane"/>
    <property type="evidence" value="ECO:0007669"/>
    <property type="project" value="UniProtKB-SubCell"/>
</dbReference>
<dbReference type="SMART" id="SM00112">
    <property type="entry name" value="CA"/>
    <property type="match status" value="29"/>
</dbReference>
<accession>A0A2H1E9N8</accession>
<feature type="domain" description="Cadherin" evidence="5">
    <location>
        <begin position="1674"/>
        <end position="1790"/>
    </location>
</feature>
<dbReference type="EMBL" id="LT634361">
    <property type="protein sequence ID" value="SFZ81624.1"/>
    <property type="molecule type" value="Genomic_DNA"/>
</dbReference>
<dbReference type="PROSITE" id="PS50268">
    <property type="entry name" value="CADHERIN_2"/>
    <property type="match status" value="29"/>
</dbReference>
<feature type="domain" description="Cadherin" evidence="5">
    <location>
        <begin position="2691"/>
        <end position="2808"/>
    </location>
</feature>
<evidence type="ECO:0000313" key="7">
    <source>
        <dbReference type="Proteomes" id="UP000231564"/>
    </source>
</evidence>
<feature type="domain" description="Cadherin" evidence="5">
    <location>
        <begin position="252"/>
        <end position="368"/>
    </location>
</feature>
<dbReference type="STRING" id="1349785.GCA_000509405_01038"/>
<dbReference type="GeneID" id="47722753"/>
<feature type="domain" description="Cadherin" evidence="5">
    <location>
        <begin position="2793"/>
        <end position="2910"/>
    </location>
</feature>
<sequence>MGKIYNRINMSEKWSKAFGFLLIVLAFSFTTESAFSQNAALVVNASTTDGNDTVNDTVDYEVSIRNTGNVILTSVNLTNTLGVALTLSGGDIANPGVLDPDEIWKYTGVYTNPSGAAVNNTFSLTTAEITTPITYAHIEAVHEDDYSSVTIVACSVIIANDDDFSGTNINTFLGGVAGNAITNNDTLNGVPVAAGDLNITTTANPENITVGADGSVNVPVNTPAGNYTITYQICEKINPTNCDDGEIDVTVYLPPSIADVNESTPENVAITETPVLTGTPIGTPTYTITGGADQGLFTIDAATGAVTLPGQDFENPADANGDNIYEVEVTVTDADGNTNKATVAITVTDVVETAAITLADVNESTPENVAITETPVLTGTPIGTPTYTITGGADQGLFTIDAATGAVTLPGQDFENPADANGDNIYEVEVTVTDADGNTNKATVAITVTDVVETAAITLADVNESTPENVAITETPALGGATPIGVVTYTITGGADQGLFTIDAATGAVTLPGQDFENPADANGDNIYEVEVTVTDADGNTDTTTVAITVTDVVETAAITLADVNESTPENVAITETPALGGATPIGVVTYTITGGADQGLFTIDAATGAVTLPGQDFENPADADGDNIYEVEVTVTDADGNADTATVAITVTDVVETAAITLADVNESTPENVAITETPALGGATPIGVVTYTITGGADQGLFTIDAATGAVTLPGQDFENPADADGDNVYEVEVTVTDADGNTDTATVAITVTDVVETAAITLADVNESTPENVAITETPVLTGTPIGTPTYTITGGADQGLFTIDAATGAVTLPGQDFENPADADGDNVYEVEVTVTDADGNTDTATVAITVTDVVETAAITLADVNESTPENVAITETPVLTGTPIGTPTYTITGGADQGLFTIDAATGAVTLPGQDFENPADADGDNVYEVEVTVTDADGNADTATVAITVTDVVETAAITLADVNESTPENVAITETPALGGATPIGVVTYTITGGADQGLFTIDAATGAVTLPGQDFENPADADGDNVYEVEVTVTDADGNTDTATVAITVTDVVETAAITLADVNESTPENVAITETPVLTGTPIGTPTYTITGGADQGLFTIDAATGAVTLPGQDFENPADADGDNVYEVEVTVTDADGNTDKATVAITVTDVVETAAITLADVNESTPENVAITETPALGGATPIGVVTYTITGGADQGLFTIDAATGAVTLPGQDFENPADADGDNIYEVEVTVTDADGNADTATVAITVTDVVETAAITLADVNESTPENVAITETPALGGATPIGVVTYTITGGADQGLFTIDAATGAVTLPGQDFENPADADGDNVYEVEVTVTDADGNTDKATVAITVTDVVETAAITLADVNESTPENVAITETPVLTGTPIGTPTYTITGGADQGLFTIDAATGAVTLPGQDFENPADADGDNIYEVEVTVTDADGNTDTATVAITVTDVVETAAITLADVNESTPENVAITETPALGGATPIGVVTYTITGGADQGLFTIDAATGAVTLPGQDFENPADANGDNVYEVEVTVTDADGNADTATVAITVTDVVETAAITLADVNESTPENVAITETPALGGATPIGVVTYTITGGADQGLFTIDAATGAVTLPGQDFENPADADGDNVYEVEVTVTDADGNADTATVAITVTDVVETAAITLADVNESTPENVAITETPVLTGTPIGTPTYTITGGADQGLFTIDAATGAVTLPGQDFENPADADGDNVYEVEVTVTDADGNTDTATVAITVTDVVETAAITLADVNESTPENVAITETPALGGATPIGVVTYTITGGADQGLFTIDAATGAVTLPGQDFENPADANGDNIYEVEVTVTDADGNTDTATVAITVTDVVETAAITLADVNESTPENVAITETPALGGATPIGVVTYTITGGADQGLFTIDAATGAVTLPGQDFENPADANGDNIYEVEVTVTDADGNADTTTVAITVTDVVETAAITLADVNESTPENVAITETPALGGATPIGVVTYTITGGADQGLFTIDAATGAVTLPGQDFENPADADGDNVYEVEVTVTDADGNADTATVAITVTDVVETAAITLADVNESTPENVAITETPALGGATPIGVVTYTITGGADQGLFTIDAATGAVTLPGQDFENPADADGDNVYEVEVTVTDADGNTDTATVAITVTDVVETAAITLADVNESTPENVAITETPVLTGTPIGTPTYTITGGADQGLFTIDAATGAVTLPGQDFENPADADGDNVYEVEVTVTDADGNTDTATVAITVTDVVETAAITLADVNESTPENVAITETPALGGATPIGVVTYTITGGADQGLFTIDAATGAVTLPGQDFENPADADGDNVYEVEVTVTDADGNADTATVAITVTDVVETAAITLADVNESTPENVAITETPVLTGTPIGTPTYTITGGADQGLFTIDAATGAVTLPGQDFENPADANGDNVYEVEVTVTDADGNTDTVTVAITVTDVIETAAITLADVNESTPENVAITETPALGGATPIGVVTYTITGGADQGLFTIDAATGAVTLPGQDFENPADANGDNVYEVEVTVTDADGNTDTATVAITVTDVVETAAITLADVNESTPENVAITETPALGGATPIGVVTYTITGGADQGLFTIDAATGAVTLPGQDFENPADANGDNIYEVEVTVTDADGNTDTATVAITVTDVVETAAITLADVNESTPENVAITETPALGGATPIGVVTYTITGGADQGLFTIDAATGAVTLPGQDFENPADANGDNIYEVEVTVTDADGNTDTATVAITVTDVVETAAITLADVNESTPENVAITETPALGGATPIGVVTYTITGGADQGLFTIDAATGAVTLPGQDFENPADANGDNVYEVEVTVTDADGNTDTATVAITVTDVVETAAITLADVNESTPENVAITETPALGGATPIGVVTYTITGGADQGLFTIDAATGAVTLPGQDFENPADANGDNIYEVEVTVTDADGNTDTATVAITVTDVVETAAITLADVNESTPENVAITETPVLGGATPIGVVTYTITGGADQGLFTIDAATGAVTLPGQDFENPADANGDNVYEVEVTVTDADGNTDTATVAITVTDVVETAAITLADVNESTPENVAITETPALGGATPIGVVTYTITGGADQGLFTIDAATGAVTLPGQDFENPADANGDNVYEVEVTVTDADGNTDKATVAITVTNVNDTPTGVDDNLIVEEDSTSGIDNQINVGINDDLGIDGGDGDNYSLDPANGPNNGTVSEVSDGVFEYIPNPDFTGNDSFTYIITDANGDTDTAIVTVTVSPVPDSQDDTVTTTEDTAVIVGIYGNDNDIPTDGTLIITDPSNGTVTIDNGGTPNNPSDDVVTYTPDADFNGTDTFDYTICDNASPANCTTSTVTVTVSPTPDSQDDTVTTTEDTAVIVGIYGNDNDIPTDGTLITTDPSNGTVTIDNGGTPNDPSDDVVTYTPDADFNGTDTFDYTICDNASPANCTTSTVTVTVSPVPDSQDDTVTTTEDTAVIVGIYGNDNDIPTDGTLIITDPSNGTVTIDNGGTPNDPSDDVVTYTPDADFNGTDTFDYTICDNASPANCTTSTVTVTVSPVPDSQDDTVTTTEDTAVIVGIYGNDNDIPTDGTLIITDPSNGTVTIDNGGTPNDPSDDVVTYTPDADFNGTDTFDYTICDNASPANCTTSTVIVTVNATPDAVDDTEVTTEGGVSVEVDIYDNDNDIPTDGDLTTTDPENGTVTIDDGGTPNDPSDDIVTYTPDEGFTGTDTFDYTICDNASPANCSTATVTVEVTKNLDTCVVVFNEFSPNGDGINDYLKIECIEKFKDNTVEIFNRWGNTVYSVKGYSNNDPNNRFEGVSNGRANIQVEKKLPVGTYFYVLDLGNGSPLRKGWIYINR</sequence>
<keyword evidence="7" id="KW-1185">Reference proteome</keyword>
<feature type="domain" description="Cadherin" evidence="5">
    <location>
        <begin position="1572"/>
        <end position="1689"/>
    </location>
</feature>
<feature type="domain" description="Cadherin" evidence="5">
    <location>
        <begin position="2081"/>
        <end position="2198"/>
    </location>
</feature>
<dbReference type="InterPro" id="IPR002126">
    <property type="entry name" value="Cadherin-like_dom"/>
</dbReference>
<feature type="compositionally biased region" description="Polar residues" evidence="3">
    <location>
        <begin position="3724"/>
        <end position="3735"/>
    </location>
</feature>
<evidence type="ECO:0000256" key="1">
    <source>
        <dbReference type="ARBA" id="ARBA00022692"/>
    </source>
</evidence>
<dbReference type="Gene3D" id="2.60.40.3440">
    <property type="match status" value="5"/>
</dbReference>
<gene>
    <name evidence="6" type="ORF">MARIT_1205</name>
</gene>
<dbReference type="PANTHER" id="PTHR24026">
    <property type="entry name" value="FAT ATYPICAL CADHERIN-RELATED"/>
    <property type="match status" value="1"/>
</dbReference>
<evidence type="ECO:0000313" key="6">
    <source>
        <dbReference type="EMBL" id="SFZ81624.1"/>
    </source>
</evidence>
<feature type="domain" description="Cadherin" evidence="5">
    <location>
        <begin position="658"/>
        <end position="775"/>
    </location>
</feature>
<dbReference type="GO" id="GO:0005509">
    <property type="term" value="F:calcium ion binding"/>
    <property type="evidence" value="ECO:0007669"/>
    <property type="project" value="InterPro"/>
</dbReference>
<feature type="domain" description="Cadherin" evidence="5">
    <location>
        <begin position="454"/>
        <end position="571"/>
    </location>
</feature>
<name>A0A2H1E9N8_9FLAO</name>
<feature type="domain" description="Cadherin" evidence="5">
    <location>
        <begin position="2386"/>
        <end position="2502"/>
    </location>
</feature>
<evidence type="ECO:0000256" key="3">
    <source>
        <dbReference type="SAM" id="MobiDB-lite"/>
    </source>
</evidence>
<dbReference type="KEGG" id="tmar:MARIT_1205"/>
<dbReference type="SUPFAM" id="SSF49313">
    <property type="entry name" value="Cadherin-like"/>
    <property type="match status" value="29"/>
</dbReference>
<keyword evidence="2" id="KW-1133">Transmembrane helix</keyword>
<keyword evidence="1" id="KW-0812">Transmembrane</keyword>
<feature type="domain" description="Cadherin" evidence="5">
    <location>
        <begin position="1402"/>
        <end position="1485"/>
    </location>
</feature>
<feature type="domain" description="Cadherin" evidence="5">
    <location>
        <begin position="2284"/>
        <end position="2401"/>
    </location>
</feature>
<dbReference type="NCBIfam" id="NF012211">
    <property type="entry name" value="tand_rpt_95"/>
    <property type="match status" value="5"/>
</dbReference>
<dbReference type="InterPro" id="IPR015919">
    <property type="entry name" value="Cadherin-like_sf"/>
</dbReference>
<feature type="domain" description="Cadherin" evidence="5">
    <location>
        <begin position="760"/>
        <end position="876"/>
    </location>
</feature>
<evidence type="ECO:0000259" key="5">
    <source>
        <dbReference type="PROSITE" id="PS50268"/>
    </source>
</evidence>
<feature type="domain" description="Cadherin" evidence="5">
    <location>
        <begin position="1165"/>
        <end position="1282"/>
    </location>
</feature>
<dbReference type="GO" id="GO:0007156">
    <property type="term" value="P:homophilic cell adhesion via plasma membrane adhesion molecules"/>
    <property type="evidence" value="ECO:0007669"/>
    <property type="project" value="InterPro"/>
</dbReference>
<evidence type="ECO:0000256" key="2">
    <source>
        <dbReference type="ARBA" id="ARBA00022989"/>
    </source>
</evidence>
<dbReference type="Pfam" id="PF13585">
    <property type="entry name" value="CHU_C"/>
    <property type="match status" value="1"/>
</dbReference>
<feature type="domain" description="Cadherin" evidence="5">
    <location>
        <begin position="1470"/>
        <end position="1587"/>
    </location>
</feature>
<feature type="domain" description="Cadherin" evidence="5">
    <location>
        <begin position="2589"/>
        <end position="2706"/>
    </location>
</feature>
<dbReference type="OrthoDB" id="9805017at2"/>
<feature type="chain" id="PRO_5013594469" description="Cadherin domain-containing protein" evidence="4">
    <location>
        <begin position="37"/>
        <end position="3892"/>
    </location>
</feature>
<dbReference type="Gene3D" id="2.60.40.60">
    <property type="entry name" value="Cadherins"/>
    <property type="match status" value="29"/>
</dbReference>
<reference evidence="6 7" key="1">
    <citation type="submission" date="2016-11" db="EMBL/GenBank/DDBJ databases">
        <authorList>
            <person name="Jaros S."/>
            <person name="Januszkiewicz K."/>
            <person name="Wedrychowicz H."/>
        </authorList>
    </citation>
    <scope>NUCLEOTIDE SEQUENCE [LARGE SCALE GENOMIC DNA]</scope>
    <source>
        <strain evidence="6">NCIMB 2154T</strain>
    </source>
</reference>
<feature type="signal peptide" evidence="4">
    <location>
        <begin position="1"/>
        <end position="36"/>
    </location>
</feature>
<dbReference type="Gene3D" id="2.60.40.2810">
    <property type="match status" value="1"/>
</dbReference>
<dbReference type="PANTHER" id="PTHR24026:SF126">
    <property type="entry name" value="PROTOCADHERIN FAT 4"/>
    <property type="match status" value="1"/>
</dbReference>
<feature type="domain" description="Cadherin" evidence="5">
    <location>
        <begin position="1877"/>
        <end position="1994"/>
    </location>
</feature>
<feature type="domain" description="Cadherin" evidence="5">
    <location>
        <begin position="1064"/>
        <end position="1180"/>
    </location>
</feature>
<feature type="domain" description="Cadherin" evidence="5">
    <location>
        <begin position="861"/>
        <end position="977"/>
    </location>
</feature>
<dbReference type="Proteomes" id="UP000231564">
    <property type="component" value="Chromosome MARIT"/>
</dbReference>
<feature type="domain" description="Cadherin" evidence="5">
    <location>
        <begin position="2183"/>
        <end position="2299"/>
    </location>
</feature>
<feature type="domain" description="Cadherin" evidence="5">
    <location>
        <begin position="1267"/>
        <end position="1384"/>
    </location>
</feature>
<feature type="domain" description="Cadherin" evidence="5">
    <location>
        <begin position="556"/>
        <end position="673"/>
    </location>
</feature>
<protein>
    <recommendedName>
        <fullName evidence="5">Cadherin domain-containing protein</fullName>
    </recommendedName>
</protein>
<dbReference type="RefSeq" id="WP_100211036.1">
    <property type="nucleotide sequence ID" value="NZ_CP138495.1"/>
</dbReference>